<dbReference type="InterPro" id="IPR039104">
    <property type="entry name" value="6PGL"/>
</dbReference>
<dbReference type="CDD" id="cd01400">
    <property type="entry name" value="6PGL"/>
    <property type="match status" value="1"/>
</dbReference>
<evidence type="ECO:0000256" key="3">
    <source>
        <dbReference type="ARBA" id="ARBA00004961"/>
    </source>
</evidence>
<keyword evidence="10" id="KW-1185">Reference proteome</keyword>
<comment type="similarity">
    <text evidence="4 7">Belongs to the glucosamine/galactosamine-6-phosphate isomerase family. 6-phosphogluconolactonase subfamily.</text>
</comment>
<evidence type="ECO:0000313" key="9">
    <source>
        <dbReference type="EMBL" id="GEO85215.1"/>
    </source>
</evidence>
<dbReference type="GO" id="GO:0006098">
    <property type="term" value="P:pentose-phosphate shunt"/>
    <property type="evidence" value="ECO:0007669"/>
    <property type="project" value="UniProtKB-UniPathway"/>
</dbReference>
<evidence type="ECO:0000256" key="2">
    <source>
        <dbReference type="ARBA" id="ARBA00002681"/>
    </source>
</evidence>
<evidence type="ECO:0000259" key="8">
    <source>
        <dbReference type="Pfam" id="PF01182"/>
    </source>
</evidence>
<keyword evidence="7" id="KW-0378">Hydrolase</keyword>
<accession>A0A512HID1</accession>
<dbReference type="AlphaFoldDB" id="A0A512HID1"/>
<organism evidence="9 10">
    <name type="scientific">Ciceribacter naphthalenivorans</name>
    <dbReference type="NCBI Taxonomy" id="1118451"/>
    <lineage>
        <taxon>Bacteria</taxon>
        <taxon>Pseudomonadati</taxon>
        <taxon>Pseudomonadota</taxon>
        <taxon>Alphaproteobacteria</taxon>
        <taxon>Hyphomicrobiales</taxon>
        <taxon>Rhizobiaceae</taxon>
        <taxon>Ciceribacter</taxon>
    </lineage>
</organism>
<comment type="function">
    <text evidence="2 7">Hydrolysis of 6-phosphogluconolactone to 6-phosphogluconate.</text>
</comment>
<evidence type="ECO:0000256" key="5">
    <source>
        <dbReference type="ARBA" id="ARBA00013198"/>
    </source>
</evidence>
<sequence length="232" mass="24608">MAYRMHTFESRTALAEAMADRVAAQLSAAIAARGTASLAVSGGSTPGPFFETLATRDIGWDKVTITLVDERFVPADHPRSNHLLVATHLLKSKASVARFIPLYHATENVEEAASLATQETAALGAPLDVVILGMGLDGHTASFFPGGDRLEGALDHTGPRRVMTMKAEGAGETRLTFSYPTLADARLLLLHIEGAEKKAVLDQAIAGTDVHAMPIRAILNGAPSTPDIYWAP</sequence>
<comment type="caution">
    <text evidence="9">The sequence shown here is derived from an EMBL/GenBank/DDBJ whole genome shotgun (WGS) entry which is preliminary data.</text>
</comment>
<dbReference type="Proteomes" id="UP000321717">
    <property type="component" value="Unassembled WGS sequence"/>
</dbReference>
<dbReference type="InterPro" id="IPR037171">
    <property type="entry name" value="NagB/RpiA_transferase-like"/>
</dbReference>
<dbReference type="UniPathway" id="UPA00115">
    <property type="reaction ID" value="UER00409"/>
</dbReference>
<evidence type="ECO:0000256" key="1">
    <source>
        <dbReference type="ARBA" id="ARBA00000832"/>
    </source>
</evidence>
<evidence type="ECO:0000256" key="4">
    <source>
        <dbReference type="ARBA" id="ARBA00010662"/>
    </source>
</evidence>
<evidence type="ECO:0000256" key="7">
    <source>
        <dbReference type="RuleBase" id="RU365095"/>
    </source>
</evidence>
<dbReference type="RefSeq" id="WP_147180179.1">
    <property type="nucleotide sequence ID" value="NZ_BJZP01000008.1"/>
</dbReference>
<reference evidence="9 10" key="1">
    <citation type="submission" date="2019-07" db="EMBL/GenBank/DDBJ databases">
        <title>Whole genome shotgun sequence of Rhizobium naphthalenivorans NBRC 107585.</title>
        <authorList>
            <person name="Hosoyama A."/>
            <person name="Uohara A."/>
            <person name="Ohji S."/>
            <person name="Ichikawa N."/>
        </authorList>
    </citation>
    <scope>NUCLEOTIDE SEQUENCE [LARGE SCALE GENOMIC DNA]</scope>
    <source>
        <strain evidence="9 10">NBRC 107585</strain>
    </source>
</reference>
<evidence type="ECO:0000256" key="6">
    <source>
        <dbReference type="ARBA" id="ARBA00020337"/>
    </source>
</evidence>
<dbReference type="EMBL" id="BJZP01000008">
    <property type="protein sequence ID" value="GEO85215.1"/>
    <property type="molecule type" value="Genomic_DNA"/>
</dbReference>
<dbReference type="GO" id="GO:0005975">
    <property type="term" value="P:carbohydrate metabolic process"/>
    <property type="evidence" value="ECO:0007669"/>
    <property type="project" value="UniProtKB-UniRule"/>
</dbReference>
<dbReference type="PANTHER" id="PTHR11054">
    <property type="entry name" value="6-PHOSPHOGLUCONOLACTONASE"/>
    <property type="match status" value="1"/>
</dbReference>
<dbReference type="GO" id="GO:0017057">
    <property type="term" value="F:6-phosphogluconolactonase activity"/>
    <property type="evidence" value="ECO:0007669"/>
    <property type="project" value="UniProtKB-UniRule"/>
</dbReference>
<name>A0A512HID1_9HYPH</name>
<feature type="domain" description="Glucosamine/galactosamine-6-phosphate isomerase" evidence="8">
    <location>
        <begin position="10"/>
        <end position="221"/>
    </location>
</feature>
<proteinExistence type="inferred from homology"/>
<dbReference type="InterPro" id="IPR005900">
    <property type="entry name" value="6-phosphogluconolactonase_DevB"/>
</dbReference>
<comment type="catalytic activity">
    <reaction evidence="1 7">
        <text>6-phospho-D-glucono-1,5-lactone + H2O = 6-phospho-D-gluconate + H(+)</text>
        <dbReference type="Rhea" id="RHEA:12556"/>
        <dbReference type="ChEBI" id="CHEBI:15377"/>
        <dbReference type="ChEBI" id="CHEBI:15378"/>
        <dbReference type="ChEBI" id="CHEBI:57955"/>
        <dbReference type="ChEBI" id="CHEBI:58759"/>
        <dbReference type="EC" id="3.1.1.31"/>
    </reaction>
</comment>
<dbReference type="EC" id="3.1.1.31" evidence="5 7"/>
<dbReference type="InterPro" id="IPR006148">
    <property type="entry name" value="Glc/Gal-6P_isomerase"/>
</dbReference>
<evidence type="ECO:0000313" key="10">
    <source>
        <dbReference type="Proteomes" id="UP000321717"/>
    </source>
</evidence>
<dbReference type="OrthoDB" id="9810967at2"/>
<gene>
    <name evidence="7 9" type="primary">pgl</name>
    <name evidence="9" type="ORF">RNA01_21470</name>
</gene>
<protein>
    <recommendedName>
        <fullName evidence="6 7">6-phosphogluconolactonase</fullName>
        <shortName evidence="7">6PGL</shortName>
        <ecNumber evidence="5 7">3.1.1.31</ecNumber>
    </recommendedName>
</protein>
<comment type="pathway">
    <text evidence="3 7">Carbohydrate degradation; pentose phosphate pathway; D-ribulose 5-phosphate from D-glucose 6-phosphate (oxidative stage): step 2/3.</text>
</comment>
<dbReference type="NCBIfam" id="TIGR01198">
    <property type="entry name" value="pgl"/>
    <property type="match status" value="1"/>
</dbReference>
<dbReference type="Gene3D" id="3.40.50.1360">
    <property type="match status" value="1"/>
</dbReference>
<dbReference type="PANTHER" id="PTHR11054:SF0">
    <property type="entry name" value="6-PHOSPHOGLUCONOLACTONASE"/>
    <property type="match status" value="1"/>
</dbReference>
<dbReference type="Pfam" id="PF01182">
    <property type="entry name" value="Glucosamine_iso"/>
    <property type="match status" value="1"/>
</dbReference>
<dbReference type="SUPFAM" id="SSF100950">
    <property type="entry name" value="NagB/RpiA/CoA transferase-like"/>
    <property type="match status" value="1"/>
</dbReference>